<feature type="compositionally biased region" description="Basic and acidic residues" evidence="9">
    <location>
        <begin position="930"/>
        <end position="940"/>
    </location>
</feature>
<protein>
    <recommendedName>
        <fullName evidence="3">Vacuolar protein sorting-associated protein 54</fullName>
    </recommendedName>
</protein>
<dbReference type="Pfam" id="PF07928">
    <property type="entry name" value="Vps54"/>
    <property type="match status" value="1"/>
</dbReference>
<gene>
    <name evidence="12" type="ORF">HYQ45_014235</name>
</gene>
<keyword evidence="5" id="KW-0653">Protein transport</keyword>
<dbReference type="InterPro" id="IPR019515">
    <property type="entry name" value="VPS54_N"/>
</dbReference>
<evidence type="ECO:0000313" key="12">
    <source>
        <dbReference type="EMBL" id="KAG7122957.1"/>
    </source>
</evidence>
<keyword evidence="7 8" id="KW-0175">Coiled coil</keyword>
<feature type="domain" description="Vacuolar protein sorting-associated protein 54 N-terminal" evidence="11">
    <location>
        <begin position="188"/>
        <end position="297"/>
    </location>
</feature>
<dbReference type="GO" id="GO:0019905">
    <property type="term" value="F:syntaxin binding"/>
    <property type="evidence" value="ECO:0007669"/>
    <property type="project" value="TreeGrafter"/>
</dbReference>
<reference evidence="12" key="1">
    <citation type="journal article" date="2021" name="Mol. Plant Pathol.">
        <title>A 20-kb lineage-specific genomic region tames virulence in pathogenic amphidiploid Verticillium longisporum.</title>
        <authorList>
            <person name="Harting R."/>
            <person name="Starke J."/>
            <person name="Kusch H."/>
            <person name="Poggeler S."/>
            <person name="Maurus I."/>
            <person name="Schluter R."/>
            <person name="Landesfeind M."/>
            <person name="Bulla I."/>
            <person name="Nowrousian M."/>
            <person name="de Jonge R."/>
            <person name="Stahlhut G."/>
            <person name="Hoff K.J."/>
            <person name="Asshauer K.P."/>
            <person name="Thurmer A."/>
            <person name="Stanke M."/>
            <person name="Daniel R."/>
            <person name="Morgenstern B."/>
            <person name="Thomma B.P.H.J."/>
            <person name="Kronstad J.W."/>
            <person name="Braus-Stromeyer S.A."/>
            <person name="Braus G.H."/>
        </authorList>
    </citation>
    <scope>NUCLEOTIDE SEQUENCE</scope>
    <source>
        <strain evidence="12">Vl32</strain>
    </source>
</reference>
<dbReference type="Proteomes" id="UP000689129">
    <property type="component" value="Unassembled WGS sequence"/>
</dbReference>
<feature type="region of interest" description="Disordered" evidence="9">
    <location>
        <begin position="52"/>
        <end position="131"/>
    </location>
</feature>
<comment type="subcellular location">
    <subcellularLocation>
        <location evidence="1">Golgi apparatus</location>
        <location evidence="1">trans-Golgi network</location>
    </subcellularLocation>
</comment>
<evidence type="ECO:0000313" key="13">
    <source>
        <dbReference type="Proteomes" id="UP000689129"/>
    </source>
</evidence>
<feature type="compositionally biased region" description="Basic and acidic residues" evidence="9">
    <location>
        <begin position="66"/>
        <end position="79"/>
    </location>
</feature>
<dbReference type="InterPro" id="IPR012501">
    <property type="entry name" value="Vps54_C"/>
</dbReference>
<keyword evidence="6" id="KW-0333">Golgi apparatus</keyword>
<evidence type="ECO:0000256" key="3">
    <source>
        <dbReference type="ARBA" id="ARBA00017665"/>
    </source>
</evidence>
<feature type="region of interest" description="Disordered" evidence="9">
    <location>
        <begin position="425"/>
        <end position="452"/>
    </location>
</feature>
<feature type="region of interest" description="Disordered" evidence="9">
    <location>
        <begin position="153"/>
        <end position="175"/>
    </location>
</feature>
<feature type="region of interest" description="Disordered" evidence="9">
    <location>
        <begin position="1"/>
        <end position="22"/>
    </location>
</feature>
<evidence type="ECO:0000256" key="5">
    <source>
        <dbReference type="ARBA" id="ARBA00022927"/>
    </source>
</evidence>
<evidence type="ECO:0000256" key="8">
    <source>
        <dbReference type="SAM" id="Coils"/>
    </source>
</evidence>
<dbReference type="PANTHER" id="PTHR12965">
    <property type="entry name" value="VACUOLAR PROTEIN SORTING 54"/>
    <property type="match status" value="1"/>
</dbReference>
<evidence type="ECO:0000256" key="1">
    <source>
        <dbReference type="ARBA" id="ARBA00004601"/>
    </source>
</evidence>
<dbReference type="OrthoDB" id="10259024at2759"/>
<comment type="similarity">
    <text evidence="2">Belongs to the VPS54 family.</text>
</comment>
<feature type="region of interest" description="Disordered" evidence="9">
    <location>
        <begin position="502"/>
        <end position="529"/>
    </location>
</feature>
<evidence type="ECO:0000259" key="10">
    <source>
        <dbReference type="Pfam" id="PF07928"/>
    </source>
</evidence>
<keyword evidence="4" id="KW-0813">Transport</keyword>
<organism evidence="12 13">
    <name type="scientific">Verticillium longisporum</name>
    <name type="common">Verticillium dahliae var. longisporum</name>
    <dbReference type="NCBI Taxonomy" id="100787"/>
    <lineage>
        <taxon>Eukaryota</taxon>
        <taxon>Fungi</taxon>
        <taxon>Dikarya</taxon>
        <taxon>Ascomycota</taxon>
        <taxon>Pezizomycotina</taxon>
        <taxon>Sordariomycetes</taxon>
        <taxon>Hypocreomycetidae</taxon>
        <taxon>Glomerellales</taxon>
        <taxon>Plectosphaerellaceae</taxon>
        <taxon>Verticillium</taxon>
    </lineage>
</organism>
<feature type="compositionally biased region" description="Basic and acidic residues" evidence="9">
    <location>
        <begin position="958"/>
        <end position="971"/>
    </location>
</feature>
<evidence type="ECO:0000256" key="9">
    <source>
        <dbReference type="SAM" id="MobiDB-lite"/>
    </source>
</evidence>
<evidence type="ECO:0000256" key="7">
    <source>
        <dbReference type="ARBA" id="ARBA00023054"/>
    </source>
</evidence>
<dbReference type="GO" id="GO:0042147">
    <property type="term" value="P:retrograde transport, endosome to Golgi"/>
    <property type="evidence" value="ECO:0007669"/>
    <property type="project" value="InterPro"/>
</dbReference>
<dbReference type="GO" id="GO:0015031">
    <property type="term" value="P:protein transport"/>
    <property type="evidence" value="ECO:0007669"/>
    <property type="project" value="UniProtKB-KW"/>
</dbReference>
<feature type="region of interest" description="Disordered" evidence="9">
    <location>
        <begin position="906"/>
        <end position="971"/>
    </location>
</feature>
<proteinExistence type="inferred from homology"/>
<feature type="compositionally biased region" description="Polar residues" evidence="9">
    <location>
        <begin position="110"/>
        <end position="119"/>
    </location>
</feature>
<name>A0A8I3AL79_VERLO</name>
<evidence type="ECO:0000256" key="4">
    <source>
        <dbReference type="ARBA" id="ARBA00022448"/>
    </source>
</evidence>
<dbReference type="EMBL" id="JAEMWZ010000356">
    <property type="protein sequence ID" value="KAG7122957.1"/>
    <property type="molecule type" value="Genomic_DNA"/>
</dbReference>
<dbReference type="PANTHER" id="PTHR12965:SF0">
    <property type="entry name" value="VACUOLAR PROTEIN SORTING-ASSOCIATED PROTEIN 54"/>
    <property type="match status" value="1"/>
</dbReference>
<feature type="compositionally biased region" description="Low complexity" evidence="9">
    <location>
        <begin position="92"/>
        <end position="102"/>
    </location>
</feature>
<feature type="compositionally biased region" description="Low complexity" evidence="9">
    <location>
        <begin position="906"/>
        <end position="922"/>
    </location>
</feature>
<accession>A0A8I3AL79</accession>
<dbReference type="GO" id="GO:0005829">
    <property type="term" value="C:cytosol"/>
    <property type="evidence" value="ECO:0007669"/>
    <property type="project" value="GOC"/>
</dbReference>
<dbReference type="InterPro" id="IPR039745">
    <property type="entry name" value="Vps54"/>
</dbReference>
<feature type="domain" description="Vacuolar protein sorting-associated protein 54 C-terminal" evidence="10">
    <location>
        <begin position="758"/>
        <end position="821"/>
    </location>
</feature>
<dbReference type="Pfam" id="PF10475">
    <property type="entry name" value="Vps54_N"/>
    <property type="match status" value="1"/>
</dbReference>
<evidence type="ECO:0000256" key="6">
    <source>
        <dbReference type="ARBA" id="ARBA00023034"/>
    </source>
</evidence>
<dbReference type="GO" id="GO:0006896">
    <property type="term" value="P:Golgi to vacuole transport"/>
    <property type="evidence" value="ECO:0007669"/>
    <property type="project" value="TreeGrafter"/>
</dbReference>
<feature type="coiled-coil region" evidence="8">
    <location>
        <begin position="219"/>
        <end position="246"/>
    </location>
</feature>
<evidence type="ECO:0000256" key="2">
    <source>
        <dbReference type="ARBA" id="ARBA00009150"/>
    </source>
</evidence>
<evidence type="ECO:0000259" key="11">
    <source>
        <dbReference type="Pfam" id="PF10475"/>
    </source>
</evidence>
<dbReference type="AlphaFoldDB" id="A0A8I3AL79"/>
<dbReference type="GO" id="GO:0000938">
    <property type="term" value="C:GARP complex"/>
    <property type="evidence" value="ECO:0007669"/>
    <property type="project" value="InterPro"/>
</dbReference>
<comment type="caution">
    <text evidence="12">The sequence shown here is derived from an EMBL/GenBank/DDBJ whole genome shotgun (WGS) entry which is preliminary data.</text>
</comment>
<sequence length="971" mass="106228">MPYQPFYSHRSAPTARDIPPVTLTNIPRIDPAEFKPYLSQVGALYEQLKRVKEQEEEGGASRRGSKHDDTFETTDEGHLRPGSRPPYPARKSSIASLSSITSFDAPGSLRRSSGASRKGTQGPPPLSTIPNVYFDDDFHLENPRTFDVVSERSEVVRPAPGSTNERGASNGHAAAPRKALATNAILQEKLSWYMDTIEMHLISSISTASTTFFTALGSLRELHSEAAESVDRIKTLRQELEALDKEIPQTGLDIVQKRRRRENIQQLNDAVVQLRHIVEGVGNCENLVDEGQVEQALTGMDSLELLIAGEVSEENDLAATKAPALQAIHLRDLRGATALQGVNDDLNTLRFRVGKAFETKFTNVLLGDLRRHLETVSRADVLLRELRATIPPNLDGLHRAKHIAIATSAYREAILREIRNLIRKPLPSSNDDDNESMMSASTMSGGRNLSSKEKSSILARNLRALDPKDAEDLLKSIYIGVTETLRRLTTQVKVLLDVASSLSGSGTSGVKSPPIRSPLASPNPDRHSSQLDTSAFEIQEEIHKAMDISNLVGQAVDVAQDKIVKVLKVRADQASHLSLDWFLRYFTLNLYFANECEAISGRSGTSLKTLVNGHIREFVQQHGEAEKQKLAQGMESDQWNAKDFSDRDATLLNQILESSTKDAAAWSEGTKIWTEYTEEQTNGDEAASEANGTGKEKTRTAMIEGESFLLPNSAILCLEGLSQFMHLMAGIPSMTTDVATSLIAYLHLFNSRCTQLILALASQALSLIVTLIPHIREFVRRRAGSGAGVSSLMAEFDKVRRLFQEHQNSIYDKLVDIMSGRAAQHSKAVKAIDWDSAVQMIMGPVFASYKDQLGTVFQAADPRTPAGQDSMRRDVEFLVTKLGKVDGFGTTGEHLTSIINSKQIEAPAQPAQPEPATADPTPSSATVDAAEAKADDKAAEKGPPSPESGSDIQASKALSEKDEASQKTETE</sequence>